<evidence type="ECO:0000256" key="1">
    <source>
        <dbReference type="ARBA" id="ARBA00022741"/>
    </source>
</evidence>
<dbReference type="EMBL" id="QXEV01000001">
    <property type="protein sequence ID" value="RIA78565.1"/>
    <property type="molecule type" value="Genomic_DNA"/>
</dbReference>
<dbReference type="Proteomes" id="UP000266506">
    <property type="component" value="Unassembled WGS sequence"/>
</dbReference>
<dbReference type="InterPro" id="IPR014016">
    <property type="entry name" value="UvrD-like_ATP-bd"/>
</dbReference>
<dbReference type="GO" id="GO:0005829">
    <property type="term" value="C:cytosol"/>
    <property type="evidence" value="ECO:0007669"/>
    <property type="project" value="TreeGrafter"/>
</dbReference>
<keyword evidence="1" id="KW-0547">Nucleotide-binding</keyword>
<dbReference type="OrthoDB" id="9787585at2"/>
<evidence type="ECO:0000313" key="6">
    <source>
        <dbReference type="EMBL" id="RIA78565.1"/>
    </source>
</evidence>
<dbReference type="GO" id="GO:0003677">
    <property type="term" value="F:DNA binding"/>
    <property type="evidence" value="ECO:0007669"/>
    <property type="project" value="InterPro"/>
</dbReference>
<keyword evidence="3 6" id="KW-0347">Helicase</keyword>
<dbReference type="GO" id="GO:0016787">
    <property type="term" value="F:hydrolase activity"/>
    <property type="evidence" value="ECO:0007669"/>
    <property type="project" value="UniProtKB-KW"/>
</dbReference>
<evidence type="ECO:0000259" key="5">
    <source>
        <dbReference type="Pfam" id="PF00580"/>
    </source>
</evidence>
<dbReference type="FunCoup" id="A0A397S2F5">
    <property type="interactions" value="27"/>
</dbReference>
<dbReference type="PANTHER" id="PTHR11070">
    <property type="entry name" value="UVRD / RECB / PCRA DNA HELICASE FAMILY MEMBER"/>
    <property type="match status" value="1"/>
</dbReference>
<proteinExistence type="predicted"/>
<dbReference type="GO" id="GO:0000725">
    <property type="term" value="P:recombinational repair"/>
    <property type="evidence" value="ECO:0007669"/>
    <property type="project" value="TreeGrafter"/>
</dbReference>
<dbReference type="SUPFAM" id="SSF52540">
    <property type="entry name" value="P-loop containing nucleoside triphosphate hydrolases"/>
    <property type="match status" value="1"/>
</dbReference>
<keyword evidence="7" id="KW-1185">Reference proteome</keyword>
<dbReference type="InParanoid" id="A0A397S2F5"/>
<evidence type="ECO:0000256" key="4">
    <source>
        <dbReference type="ARBA" id="ARBA00022840"/>
    </source>
</evidence>
<keyword evidence="2" id="KW-0378">Hydrolase</keyword>
<protein>
    <submittedName>
        <fullName evidence="6">DNA helicase IV</fullName>
    </submittedName>
</protein>
<sequence>MKFFNKDKKVEENKIKTYNEDGYDSEGYDISGYDIFGYDRLGWNKEGYNKEGYDHDGYNKNGYNRDGFDRDGLDMYGMNIDGYDKLGYDRFGYNKEGYNKNGYDKYGYNKEGYNSQGYDKEGFNKEGLNKDGLRREDIKIKAYDEFGYDQDGYDKYGYNKEGYNKRGYNKEGYDKEGYNSLGFNKDNIHKNGTLYDEDGYNREGFNKNGYNRLGYDKNGIHESLAPRIKEFKLEAKKSLGKLIYHEKYGEGKITSITPKSDFKSGYAKVEFAHGIKKEFIWPDAIGNFLTLDSLIKKDDSLLTYSEKEFKKEKKYLSKVLDYCNSNQEKEYKAPILVRDNSWNNPYDDDYDFQDTENHFYNISMKDYWNKVSLSPFFGSFIDKNGLKYIGKEEIPGLVYDWRSKDASTYYVYRSLLNSDLEISLVRNHTIEYKRYKSFIDLFNKEYPNSITLATEDEYLSRILIDSRLTKETHDIINSIQNKQFEIISNLNNENILVNGCAGSGKTMVLFHKIAYMAFNLEKFNPSEVLVISSNILLKREGDLLAKELKLDKIRNYSLEEFYDSCIDSIIKPKNITIDYSFKENNEKAINLYNDKALKPIILAFKEFLNDWGNITQEYQKSLKRKEEIFKDSNYLDEVLNLFKDIPFMNLLTEFNTLEIKRIKDLFKDSIEYNDNGSIKKKYKNSIEFKELLEKDSTILNKAYAYMNYKNEIKNYNLYKEGKLNEFIVPLASYFLNKEIKYSYNPLDYKFLILYLIKDYIKDYPFTNRIFIDEYQNYSLVEFNLLKELYPYATFNFFGDIKQRIDASGIKSSLELPFICKSYELNVNYRSAKEICWYLNKNYDTNMVPIGISGIAEEKDLSEKLYIDEENDRCALIVKSLEYTKELKAKDKCKFINILNKDKMDKKFINILLVDDVKGLEFEKVYVYPKGMSKEEEYLASSRALRHLVMLKGWYLGCPYWKFKRFRRDL</sequence>
<evidence type="ECO:0000256" key="3">
    <source>
        <dbReference type="ARBA" id="ARBA00022806"/>
    </source>
</evidence>
<dbReference type="GO" id="GO:0043138">
    <property type="term" value="F:3'-5' DNA helicase activity"/>
    <property type="evidence" value="ECO:0007669"/>
    <property type="project" value="TreeGrafter"/>
</dbReference>
<dbReference type="PANTHER" id="PTHR11070:SF17">
    <property type="entry name" value="DNA HELICASE IV"/>
    <property type="match status" value="1"/>
</dbReference>
<accession>A0A397S2F5</accession>
<dbReference type="Gene3D" id="3.40.50.300">
    <property type="entry name" value="P-loop containing nucleotide triphosphate hydrolases"/>
    <property type="match status" value="1"/>
</dbReference>
<feature type="domain" description="UvrD-like helicase ATP-binding" evidence="5">
    <location>
        <begin position="481"/>
        <end position="804"/>
    </location>
</feature>
<evidence type="ECO:0000313" key="7">
    <source>
        <dbReference type="Proteomes" id="UP000266506"/>
    </source>
</evidence>
<dbReference type="Pfam" id="PF00580">
    <property type="entry name" value="UvrD-helicase"/>
    <property type="match status" value="1"/>
</dbReference>
<dbReference type="AlphaFoldDB" id="A0A397S2F5"/>
<dbReference type="GO" id="GO:0005524">
    <property type="term" value="F:ATP binding"/>
    <property type="evidence" value="ECO:0007669"/>
    <property type="project" value="UniProtKB-KW"/>
</dbReference>
<keyword evidence="4" id="KW-0067">ATP-binding</keyword>
<dbReference type="InterPro" id="IPR027417">
    <property type="entry name" value="P-loop_NTPase"/>
</dbReference>
<gene>
    <name evidence="6" type="ORF">EI71_00126</name>
</gene>
<evidence type="ECO:0000256" key="2">
    <source>
        <dbReference type="ARBA" id="ARBA00022801"/>
    </source>
</evidence>
<organism evidence="6 7">
    <name type="scientific">Anaeroplasma bactoclasticum</name>
    <dbReference type="NCBI Taxonomy" id="2088"/>
    <lineage>
        <taxon>Bacteria</taxon>
        <taxon>Bacillati</taxon>
        <taxon>Mycoplasmatota</taxon>
        <taxon>Mollicutes</taxon>
        <taxon>Anaeroplasmatales</taxon>
        <taxon>Anaeroplasmataceae</taxon>
        <taxon>Anaeroplasma</taxon>
    </lineage>
</organism>
<comment type="caution">
    <text evidence="6">The sequence shown here is derived from an EMBL/GenBank/DDBJ whole genome shotgun (WGS) entry which is preliminary data.</text>
</comment>
<name>A0A397S2F5_9MOLU</name>
<dbReference type="InterPro" id="IPR000212">
    <property type="entry name" value="DNA_helicase_UvrD/REP"/>
</dbReference>
<reference evidence="6 7" key="1">
    <citation type="submission" date="2018-08" db="EMBL/GenBank/DDBJ databases">
        <title>Genomic Encyclopedia of Archaeal and Bacterial Type Strains, Phase II (KMG-II): from individual species to whole genera.</title>
        <authorList>
            <person name="Goeker M."/>
        </authorList>
    </citation>
    <scope>NUCLEOTIDE SEQUENCE [LARGE SCALE GENOMIC DNA]</scope>
    <source>
        <strain evidence="6 7">ATCC 27112</strain>
    </source>
</reference>